<dbReference type="Proteomes" id="UP001642487">
    <property type="component" value="Chromosome 11"/>
</dbReference>
<proteinExistence type="predicted"/>
<feature type="compositionally biased region" description="Polar residues" evidence="1">
    <location>
        <begin position="37"/>
        <end position="47"/>
    </location>
</feature>
<gene>
    <name evidence="2" type="ORF">CITCOLO1_LOCUS5522</name>
</gene>
<keyword evidence="3" id="KW-1185">Reference proteome</keyword>
<evidence type="ECO:0000313" key="2">
    <source>
        <dbReference type="EMBL" id="CAK9313786.1"/>
    </source>
</evidence>
<dbReference type="EMBL" id="OZ021745">
    <property type="protein sequence ID" value="CAK9313786.1"/>
    <property type="molecule type" value="Genomic_DNA"/>
</dbReference>
<evidence type="ECO:0000256" key="1">
    <source>
        <dbReference type="SAM" id="MobiDB-lite"/>
    </source>
</evidence>
<protein>
    <submittedName>
        <fullName evidence="2">Uncharacterized protein</fullName>
    </submittedName>
</protein>
<organism evidence="2 3">
    <name type="scientific">Citrullus colocynthis</name>
    <name type="common">colocynth</name>
    <dbReference type="NCBI Taxonomy" id="252529"/>
    <lineage>
        <taxon>Eukaryota</taxon>
        <taxon>Viridiplantae</taxon>
        <taxon>Streptophyta</taxon>
        <taxon>Embryophyta</taxon>
        <taxon>Tracheophyta</taxon>
        <taxon>Spermatophyta</taxon>
        <taxon>Magnoliopsida</taxon>
        <taxon>eudicotyledons</taxon>
        <taxon>Gunneridae</taxon>
        <taxon>Pentapetalae</taxon>
        <taxon>rosids</taxon>
        <taxon>fabids</taxon>
        <taxon>Cucurbitales</taxon>
        <taxon>Cucurbitaceae</taxon>
        <taxon>Benincaseae</taxon>
        <taxon>Citrullus</taxon>
    </lineage>
</organism>
<feature type="region of interest" description="Disordered" evidence="1">
    <location>
        <begin position="21"/>
        <end position="49"/>
    </location>
</feature>
<reference evidence="2 3" key="1">
    <citation type="submission" date="2024-03" db="EMBL/GenBank/DDBJ databases">
        <authorList>
            <person name="Gkanogiannis A."/>
            <person name="Becerra Lopez-Lavalle L."/>
        </authorList>
    </citation>
    <scope>NUCLEOTIDE SEQUENCE [LARGE SCALE GENOMIC DNA]</scope>
</reference>
<sequence length="106" mass="12060">MGISVTKQRLVNTTNQIYQRNQSDRNVGIRRREKVGSATNRPTTSDLTVDVGGQRMSEAVDVGTCRSYDERRWLRLTEKIERSTWWQRTNIFATSAGDIEGRVLGG</sequence>
<name>A0ABP0Y029_9ROSI</name>
<evidence type="ECO:0000313" key="3">
    <source>
        <dbReference type="Proteomes" id="UP001642487"/>
    </source>
</evidence>
<accession>A0ABP0Y029</accession>